<evidence type="ECO:0000313" key="2">
    <source>
        <dbReference type="EMBL" id="KAL1410685.1"/>
    </source>
</evidence>
<feature type="compositionally biased region" description="Pro residues" evidence="1">
    <location>
        <begin position="34"/>
        <end position="44"/>
    </location>
</feature>
<feature type="region of interest" description="Disordered" evidence="1">
    <location>
        <begin position="1"/>
        <end position="52"/>
    </location>
</feature>
<comment type="caution">
    <text evidence="2">The sequence shown here is derived from an EMBL/GenBank/DDBJ whole genome shotgun (WGS) entry which is preliminary data.</text>
</comment>
<accession>A0ABR3Q7H5</accession>
<reference evidence="2 3" key="1">
    <citation type="submission" date="2023-08" db="EMBL/GenBank/DDBJ databases">
        <title>Annotated Genome Sequence of Vanrija albida AlHP1.</title>
        <authorList>
            <person name="Herzog R."/>
        </authorList>
    </citation>
    <scope>NUCLEOTIDE SEQUENCE [LARGE SCALE GENOMIC DNA]</scope>
    <source>
        <strain evidence="2 3">AlHP1</strain>
    </source>
</reference>
<sequence length="455" mass="50441">MGCAPSTPRKDESTGQAPAQPPTQPPMQQLVGQPPAPPPAPPAAPQASGLVTRHPTDDALSAYHAAFRRAIFNLTYEMSLWSLTNPIRQFLVYFVDDPRDRQVLIIFHNPDGTFSRVPEQAGEAFPVTTIKDIWDKLCVSNGELGVDRPVRVVLSYTPDKEDQPTEDKNLVGNFSWTLVQAGFPTWTAAAGSAEWLRLLQTQGVAAADRFIDQFKNGNGDEIRLTTHMPLMLDVAKRRTPTNEQMLSRIVPVLLWTARFNAILPQFVRPIFGRFKSLVPEARGIWIYTMVSQEGGEEGQMLSTVLAAGGPNPPDDKRSFREYLGPLHSTMRGERSVDYPSRVLIKYINYQGIEDAEVDVTWLPDLVGYSTMAAMQQQSAWSRALHRQGEEAAMSLIHSTPAFPSKTGDINMGGNPAYVPLKGKWSPAFKSWVTFEQPEAVLEAVKEVTERGGLEL</sequence>
<organism evidence="2 3">
    <name type="scientific">Vanrija albida</name>
    <dbReference type="NCBI Taxonomy" id="181172"/>
    <lineage>
        <taxon>Eukaryota</taxon>
        <taxon>Fungi</taxon>
        <taxon>Dikarya</taxon>
        <taxon>Basidiomycota</taxon>
        <taxon>Agaricomycotina</taxon>
        <taxon>Tremellomycetes</taxon>
        <taxon>Trichosporonales</taxon>
        <taxon>Trichosporonaceae</taxon>
        <taxon>Vanrija</taxon>
    </lineage>
</organism>
<dbReference type="GeneID" id="95985747"/>
<keyword evidence="3" id="KW-1185">Reference proteome</keyword>
<evidence type="ECO:0000313" key="3">
    <source>
        <dbReference type="Proteomes" id="UP001565368"/>
    </source>
</evidence>
<evidence type="ECO:0000256" key="1">
    <source>
        <dbReference type="SAM" id="MobiDB-lite"/>
    </source>
</evidence>
<gene>
    <name evidence="2" type="ORF">Q8F55_004704</name>
</gene>
<protein>
    <recommendedName>
        <fullName evidence="4">DUF3074 domain-containing protein</fullName>
    </recommendedName>
</protein>
<name>A0ABR3Q7H5_9TREE</name>
<dbReference type="EMBL" id="JBBXJM010000003">
    <property type="protein sequence ID" value="KAL1410685.1"/>
    <property type="molecule type" value="Genomic_DNA"/>
</dbReference>
<dbReference type="RefSeq" id="XP_069210629.1">
    <property type="nucleotide sequence ID" value="XM_069353211.1"/>
</dbReference>
<proteinExistence type="predicted"/>
<evidence type="ECO:0008006" key="4">
    <source>
        <dbReference type="Google" id="ProtNLM"/>
    </source>
</evidence>
<dbReference type="Proteomes" id="UP001565368">
    <property type="component" value="Unassembled WGS sequence"/>
</dbReference>